<feature type="domain" description="GmrSD restriction endonucleases N-terminal" evidence="1">
    <location>
        <begin position="3"/>
        <end position="95"/>
    </location>
</feature>
<protein>
    <recommendedName>
        <fullName evidence="1">GmrSD restriction endonucleases N-terminal domain-containing protein</fullName>
    </recommendedName>
</protein>
<evidence type="ECO:0000313" key="2">
    <source>
        <dbReference type="EMBL" id="GAH52978.1"/>
    </source>
</evidence>
<dbReference type="PANTHER" id="PTHR37292">
    <property type="entry name" value="VNG6097C"/>
    <property type="match status" value="1"/>
</dbReference>
<name>X1I616_9ZZZZ</name>
<dbReference type="Pfam" id="PF03235">
    <property type="entry name" value="GmrSD_N"/>
    <property type="match status" value="1"/>
</dbReference>
<sequence>MKISNILEKIDEKQLFIPAFQREYVWKREDAKKLIDSLIKEYPTGTMLTWETSNPPELKGPHKYNENQGAIRVLLDGQQRITTLYMLIRGQIPPYYHATEIINDTRNLYVNLDTLELSYYLKT</sequence>
<dbReference type="InterPro" id="IPR004919">
    <property type="entry name" value="GmrSD_N"/>
</dbReference>
<feature type="non-terminal residue" evidence="2">
    <location>
        <position position="123"/>
    </location>
</feature>
<comment type="caution">
    <text evidence="2">The sequence shown here is derived from an EMBL/GenBank/DDBJ whole genome shotgun (WGS) entry which is preliminary data.</text>
</comment>
<evidence type="ECO:0000259" key="1">
    <source>
        <dbReference type="Pfam" id="PF03235"/>
    </source>
</evidence>
<organism evidence="2">
    <name type="scientific">marine sediment metagenome</name>
    <dbReference type="NCBI Taxonomy" id="412755"/>
    <lineage>
        <taxon>unclassified sequences</taxon>
        <taxon>metagenomes</taxon>
        <taxon>ecological metagenomes</taxon>
    </lineage>
</organism>
<gene>
    <name evidence="2" type="ORF">S03H2_32046</name>
</gene>
<dbReference type="EMBL" id="BARU01019461">
    <property type="protein sequence ID" value="GAH52978.1"/>
    <property type="molecule type" value="Genomic_DNA"/>
</dbReference>
<accession>X1I616</accession>
<dbReference type="AlphaFoldDB" id="X1I616"/>
<reference evidence="2" key="1">
    <citation type="journal article" date="2014" name="Front. Microbiol.">
        <title>High frequency of phylogenetically diverse reductive dehalogenase-homologous genes in deep subseafloor sedimentary metagenomes.</title>
        <authorList>
            <person name="Kawai M."/>
            <person name="Futagami T."/>
            <person name="Toyoda A."/>
            <person name="Takaki Y."/>
            <person name="Nishi S."/>
            <person name="Hori S."/>
            <person name="Arai W."/>
            <person name="Tsubouchi T."/>
            <person name="Morono Y."/>
            <person name="Uchiyama I."/>
            <person name="Ito T."/>
            <person name="Fujiyama A."/>
            <person name="Inagaki F."/>
            <person name="Takami H."/>
        </authorList>
    </citation>
    <scope>NUCLEOTIDE SEQUENCE</scope>
    <source>
        <strain evidence="2">Expedition CK06-06</strain>
    </source>
</reference>
<dbReference type="PANTHER" id="PTHR37292:SF2">
    <property type="entry name" value="DUF262 DOMAIN-CONTAINING PROTEIN"/>
    <property type="match status" value="1"/>
</dbReference>
<proteinExistence type="predicted"/>